<dbReference type="InterPro" id="IPR001207">
    <property type="entry name" value="Transposase_mutator"/>
</dbReference>
<feature type="region of interest" description="Disordered" evidence="6">
    <location>
        <begin position="1"/>
        <end position="22"/>
    </location>
</feature>
<dbReference type="Proteomes" id="UP000295198">
    <property type="component" value="Unassembled WGS sequence"/>
</dbReference>
<name>A0A4Q4ZBH4_9ACTN</name>
<evidence type="ECO:0000256" key="5">
    <source>
        <dbReference type="ARBA" id="ARBA00023172"/>
    </source>
</evidence>
<keyword evidence="4" id="KW-0238">DNA-binding</keyword>
<keyword evidence="3" id="KW-0815">Transposition</keyword>
<dbReference type="GO" id="GO:0004803">
    <property type="term" value="F:transposase activity"/>
    <property type="evidence" value="ECO:0007669"/>
    <property type="project" value="InterPro"/>
</dbReference>
<evidence type="ECO:0000256" key="1">
    <source>
        <dbReference type="ARBA" id="ARBA00002190"/>
    </source>
</evidence>
<evidence type="ECO:0000256" key="2">
    <source>
        <dbReference type="ARBA" id="ARBA00010961"/>
    </source>
</evidence>
<comment type="similarity">
    <text evidence="2">Belongs to the transposase mutator family.</text>
</comment>
<keyword evidence="5" id="KW-0233">DNA recombination</keyword>
<protein>
    <submittedName>
        <fullName evidence="7">Uncharacterized protein</fullName>
    </submittedName>
</protein>
<comment type="function">
    <text evidence="1">Required for the transposition of the insertion element.</text>
</comment>
<dbReference type="GO" id="GO:0006313">
    <property type="term" value="P:DNA transposition"/>
    <property type="evidence" value="ECO:0007669"/>
    <property type="project" value="InterPro"/>
</dbReference>
<dbReference type="AlphaFoldDB" id="A0A4Q4ZBH4"/>
<accession>A0A4Q4ZBH4</accession>
<evidence type="ECO:0000313" key="7">
    <source>
        <dbReference type="EMBL" id="RYP84494.1"/>
    </source>
</evidence>
<evidence type="ECO:0000256" key="4">
    <source>
        <dbReference type="ARBA" id="ARBA00023125"/>
    </source>
</evidence>
<feature type="region of interest" description="Disordered" evidence="6">
    <location>
        <begin position="72"/>
        <end position="140"/>
    </location>
</feature>
<organism evidence="7 8">
    <name type="scientific">Nocardioides guangzhouensis</name>
    <dbReference type="NCBI Taxonomy" id="2497878"/>
    <lineage>
        <taxon>Bacteria</taxon>
        <taxon>Bacillati</taxon>
        <taxon>Actinomycetota</taxon>
        <taxon>Actinomycetes</taxon>
        <taxon>Propionibacteriales</taxon>
        <taxon>Nocardioidaceae</taxon>
        <taxon>Nocardioides</taxon>
    </lineage>
</organism>
<reference evidence="7 8" key="1">
    <citation type="submission" date="2019-01" db="EMBL/GenBank/DDBJ databases">
        <title>Nocardioides guangzhouensis sp. nov., an actinobacterium isolated from soil.</title>
        <authorList>
            <person name="Fu Y."/>
            <person name="Cai Y."/>
            <person name="Lin Z."/>
            <person name="Chen P."/>
        </authorList>
    </citation>
    <scope>NUCLEOTIDE SEQUENCE [LARGE SCALE GENOMIC DNA]</scope>
    <source>
        <strain evidence="7 8">130</strain>
    </source>
</reference>
<dbReference type="EMBL" id="SDKM01000023">
    <property type="protein sequence ID" value="RYP84494.1"/>
    <property type="molecule type" value="Genomic_DNA"/>
</dbReference>
<keyword evidence="8" id="KW-1185">Reference proteome</keyword>
<evidence type="ECO:0000256" key="3">
    <source>
        <dbReference type="ARBA" id="ARBA00022578"/>
    </source>
</evidence>
<dbReference type="Pfam" id="PF00872">
    <property type="entry name" value="Transposase_mut"/>
    <property type="match status" value="1"/>
</dbReference>
<dbReference type="GO" id="GO:0003677">
    <property type="term" value="F:DNA binding"/>
    <property type="evidence" value="ECO:0007669"/>
    <property type="project" value="UniProtKB-KW"/>
</dbReference>
<comment type="caution">
    <text evidence="7">The sequence shown here is derived from an EMBL/GenBank/DDBJ whole genome shotgun (WGS) entry which is preliminary data.</text>
</comment>
<evidence type="ECO:0000256" key="6">
    <source>
        <dbReference type="SAM" id="MobiDB-lite"/>
    </source>
</evidence>
<proteinExistence type="inferred from homology"/>
<dbReference type="OrthoDB" id="9793302at2"/>
<evidence type="ECO:0000313" key="8">
    <source>
        <dbReference type="Proteomes" id="UP000295198"/>
    </source>
</evidence>
<gene>
    <name evidence="7" type="ORF">EKO23_15680</name>
</gene>
<sequence length="140" mass="15303">MTEKLPKVAVHPEGCTRRQPGVHHVPQGGLAPFWPNNPNERLIHEARRRTDVVETFPDRACIIRRVGAVLTEQHDEMGRRPKLPRPRCPGPSAQKAVTTNDEGGASRSAPARHHGFNHNDAGSLAVHQVNGHDSPAPPPS</sequence>